<reference evidence="6" key="1">
    <citation type="submission" date="2025-08" db="UniProtKB">
        <authorList>
            <consortium name="RefSeq"/>
        </authorList>
    </citation>
    <scope>IDENTIFICATION</scope>
    <source>
        <tissue evidence="6">Seedling</tissue>
    </source>
</reference>
<dbReference type="InterPro" id="IPR004343">
    <property type="entry name" value="Plus-3_dom"/>
</dbReference>
<organism evidence="5 6">
    <name type="scientific">Ziziphus jujuba</name>
    <name type="common">Chinese jujube</name>
    <name type="synonym">Ziziphus sativa</name>
    <dbReference type="NCBI Taxonomy" id="326968"/>
    <lineage>
        <taxon>Eukaryota</taxon>
        <taxon>Viridiplantae</taxon>
        <taxon>Streptophyta</taxon>
        <taxon>Embryophyta</taxon>
        <taxon>Tracheophyta</taxon>
        <taxon>Spermatophyta</taxon>
        <taxon>Magnoliopsida</taxon>
        <taxon>eudicotyledons</taxon>
        <taxon>Gunneridae</taxon>
        <taxon>Pentapetalae</taxon>
        <taxon>rosids</taxon>
        <taxon>fabids</taxon>
        <taxon>Rosales</taxon>
        <taxon>Rhamnaceae</taxon>
        <taxon>Paliureae</taxon>
        <taxon>Ziziphus</taxon>
    </lineage>
</organism>
<keyword evidence="1" id="KW-0862">Zinc</keyword>
<proteinExistence type="predicted"/>
<feature type="domain" description="CCHC-type" evidence="3">
    <location>
        <begin position="765"/>
        <end position="780"/>
    </location>
</feature>
<dbReference type="Pfam" id="PF03126">
    <property type="entry name" value="Plus-3"/>
    <property type="match status" value="1"/>
</dbReference>
<dbReference type="FunCoup" id="A0A6P4A2S4">
    <property type="interactions" value="139"/>
</dbReference>
<dbReference type="SMART" id="SM00343">
    <property type="entry name" value="ZnF_C2HC"/>
    <property type="match status" value="2"/>
</dbReference>
<keyword evidence="5" id="KW-1185">Reference proteome</keyword>
<dbReference type="PANTHER" id="PTHR38940">
    <property type="entry name" value="PLUS3 DOMAIN-CONTAINING PROTEIN"/>
    <property type="match status" value="1"/>
</dbReference>
<dbReference type="PANTHER" id="PTHR38940:SF4">
    <property type="entry name" value="OS01G0775100 PROTEIN"/>
    <property type="match status" value="1"/>
</dbReference>
<dbReference type="InterPro" id="IPR036128">
    <property type="entry name" value="Plus3-like_sf"/>
</dbReference>
<gene>
    <name evidence="6" type="primary">LOC107422836</name>
</gene>
<sequence length="1066" mass="116955">MNIENENIEPVTDLGLALGYSNQCRQRSSNNESSACAGAGAGAGANAGSRIDVTFVANDPLSELVWSPHKGLNLKCADSSFVDTKTSLFWDAGPSNVALSPPQSITGRRSTTEKPIYEDNFMTPDTSFHLKNEVSRKDTLSKSPKSDSGVMQPCGLNHEETGAGGGMQEMNTDLGLSVLHNNQKEWLGNSKEDDIPGQVNRKNENILSIRSDQHNPDGAEIDLLSGGSVAGDRDVNSGKQTLQLDISLAIEVNHANESEAFAASLPNGASQDTKHLEKMESTAENDIQYIKSEYACGEASKILQSELAPEVKDNSQQDEEKFPRNKTSLVKCSPTNSKIGMCRRKGKEKASSDGDLNGRMSKDEDDSHESVESCNSAGLFLTGKKRWSFEENLIVGNKRLKKQIEGANGSASIVRQDSSFMNWISNMMKGFSKSMQDEAPPCALTLPQPYHRLENPEKNQGPGPKNIGFQSIFQSLYYPKVGGQETRLTNANYQVGEGSKELEPANNMYNINPTPIACHWNLGRQLLLSNDRFNESTSGNEVDSVTHPKILSEKFAASVEKGTTNSAENKNTSNLARSKEEGTSSNSSLGKRKTNSTAISDSDPPGKTSLKLSHKNDPLASSWITRFVPKIPGRPGPSSNLDHAGGAAECSTKCIKLPHSQNQVDFLNDRKFIGAREQCVEYPLIVSGKNLQNCSPENESYIALNKVKSHNNQKCMYSLNPVLPSPKMKISEAMASLFARRLDAFKHIPPANETGTTAAHANMTCFFCGINGHSLRNCPEISETELGELMRNLNMYSEAEELPSLCIRCFQHSHWAVSCPMASSRARLRLKSNASLDNQFSPCQLQPNAGNEENAIVQIGRENQFQAASAANTSCDGEIQTGFVWKMNEMVVSKEKRSCTSSDKNQIALGSGENKFKENQIMPLSNIVNTQNLDVPRGLFDAVKRLRLSRTDILKWMNSNMSLSHLNGFFLRLRLGKWEEGLGGTGYYVACITGTQRESKPQDGKISVSVNVGGIRCSVESQYVSNHDFVEDELMAWWSATSRTGDKIPSEEDLRDTVKRKRMLGF</sequence>
<name>A0A6P4A2S4_ZIZJJ</name>
<dbReference type="SUPFAM" id="SSF57756">
    <property type="entry name" value="Retrovirus zinc finger-like domains"/>
    <property type="match status" value="1"/>
</dbReference>
<evidence type="ECO:0000313" key="5">
    <source>
        <dbReference type="Proteomes" id="UP001652623"/>
    </source>
</evidence>
<dbReference type="GO" id="GO:0003677">
    <property type="term" value="F:DNA binding"/>
    <property type="evidence" value="ECO:0007669"/>
    <property type="project" value="InterPro"/>
</dbReference>
<feature type="region of interest" description="Disordered" evidence="2">
    <location>
        <begin position="133"/>
        <end position="167"/>
    </location>
</feature>
<dbReference type="InterPro" id="IPR001878">
    <property type="entry name" value="Znf_CCHC"/>
</dbReference>
<dbReference type="RefSeq" id="XP_015887828.3">
    <property type="nucleotide sequence ID" value="XM_016032342.4"/>
</dbReference>
<dbReference type="InterPro" id="IPR036875">
    <property type="entry name" value="Znf_CCHC_sf"/>
</dbReference>
<keyword evidence="1" id="KW-0479">Metal-binding</keyword>
<dbReference type="PROSITE" id="PS51360">
    <property type="entry name" value="PLUS3"/>
    <property type="match status" value="1"/>
</dbReference>
<feature type="compositionally biased region" description="Polar residues" evidence="2">
    <location>
        <begin position="583"/>
        <end position="600"/>
    </location>
</feature>
<protein>
    <submittedName>
        <fullName evidence="6">Uncharacterized protein LOC107422836 isoform X1</fullName>
    </submittedName>
</protein>
<dbReference type="AlphaFoldDB" id="A0A6P4A2S4"/>
<feature type="region of interest" description="Disordered" evidence="2">
    <location>
        <begin position="559"/>
        <end position="615"/>
    </location>
</feature>
<keyword evidence="1" id="KW-0863">Zinc-finger</keyword>
<feature type="region of interest" description="Disordered" evidence="2">
    <location>
        <begin position="308"/>
        <end position="371"/>
    </location>
</feature>
<dbReference type="Gene3D" id="4.10.60.10">
    <property type="entry name" value="Zinc finger, CCHC-type"/>
    <property type="match status" value="1"/>
</dbReference>
<accession>A0A6P4A2S4</accession>
<dbReference type="PROSITE" id="PS50158">
    <property type="entry name" value="ZF_CCHC"/>
    <property type="match status" value="1"/>
</dbReference>
<dbReference type="SUPFAM" id="SSF159042">
    <property type="entry name" value="Plus3-like"/>
    <property type="match status" value="1"/>
</dbReference>
<evidence type="ECO:0000313" key="6">
    <source>
        <dbReference type="RefSeq" id="XP_015887828.3"/>
    </source>
</evidence>
<feature type="compositionally biased region" description="Polar residues" evidence="2">
    <location>
        <begin position="325"/>
        <end position="338"/>
    </location>
</feature>
<dbReference type="Gene3D" id="3.90.70.200">
    <property type="entry name" value="Plus-3 domain"/>
    <property type="match status" value="1"/>
</dbReference>
<feature type="compositionally biased region" description="Basic and acidic residues" evidence="2">
    <location>
        <begin position="309"/>
        <end position="323"/>
    </location>
</feature>
<evidence type="ECO:0000256" key="1">
    <source>
        <dbReference type="PROSITE-ProRule" id="PRU00047"/>
    </source>
</evidence>
<dbReference type="SMART" id="SM00719">
    <property type="entry name" value="Plus3"/>
    <property type="match status" value="1"/>
</dbReference>
<dbReference type="InParanoid" id="A0A6P4A2S4"/>
<feature type="compositionally biased region" description="Polar residues" evidence="2">
    <location>
        <begin position="561"/>
        <end position="576"/>
    </location>
</feature>
<feature type="domain" description="Plus3" evidence="4">
    <location>
        <begin position="937"/>
        <end position="1066"/>
    </location>
</feature>
<evidence type="ECO:0000259" key="3">
    <source>
        <dbReference type="PROSITE" id="PS50158"/>
    </source>
</evidence>
<evidence type="ECO:0000256" key="2">
    <source>
        <dbReference type="SAM" id="MobiDB-lite"/>
    </source>
</evidence>
<dbReference type="Proteomes" id="UP001652623">
    <property type="component" value="Chromosome 3"/>
</dbReference>
<evidence type="ECO:0000259" key="4">
    <source>
        <dbReference type="PROSITE" id="PS51360"/>
    </source>
</evidence>
<dbReference type="KEGG" id="zju:107422836"/>
<dbReference type="GO" id="GO:0008270">
    <property type="term" value="F:zinc ion binding"/>
    <property type="evidence" value="ECO:0007669"/>
    <property type="project" value="UniProtKB-KW"/>
</dbReference>
<dbReference type="GeneID" id="107422836"/>